<dbReference type="GO" id="GO:0005829">
    <property type="term" value="C:cytosol"/>
    <property type="evidence" value="ECO:0007669"/>
    <property type="project" value="TreeGrafter"/>
</dbReference>
<keyword evidence="2" id="KW-1185">Reference proteome</keyword>
<dbReference type="OrthoDB" id="9806027at2"/>
<dbReference type="InterPro" id="IPR036412">
    <property type="entry name" value="HAD-like_sf"/>
</dbReference>
<name>F0RKE3_DEIPM</name>
<sequence>MTRPGPRRLRPQGLPLLLAFDFDGTLVPDGRPELPADLPAVLRRLSEQGVRLAAITGRDVLPPGIEDAVPFDGVATQNGGHVEVGGAVKQALYFSDEELEAVLAHSMQGVRLMMFSGGQMYVDLPEGQVPTTQQLARNPRPVAEIPRGRVQKVNFFHEGVAGHAAHLRGHPAGFTVTGAQPPYTQMMTVTPKGAHKGAGIELLARELGVPLSRTIVFGDSDNDLAMFGVAGYAVQVGDLPLLAEHADERIERPEVLGAWLEGLRV</sequence>
<gene>
    <name evidence="1" type="ordered locus">Deipr_1584</name>
</gene>
<protein>
    <submittedName>
        <fullName evidence="1">HAD-superfamily hydrolase, subfamily IIB</fullName>
    </submittedName>
</protein>
<dbReference type="Gene3D" id="3.40.50.1000">
    <property type="entry name" value="HAD superfamily/HAD-like"/>
    <property type="match status" value="1"/>
</dbReference>
<dbReference type="eggNOG" id="COG0561">
    <property type="taxonomic scope" value="Bacteria"/>
</dbReference>
<dbReference type="PANTHER" id="PTHR10000">
    <property type="entry name" value="PHOSPHOSERINE PHOSPHATASE"/>
    <property type="match status" value="1"/>
</dbReference>
<dbReference type="STRING" id="693977.Deipr_1584"/>
<dbReference type="Pfam" id="PF08282">
    <property type="entry name" value="Hydrolase_3"/>
    <property type="match status" value="1"/>
</dbReference>
<dbReference type="KEGG" id="dpt:Deipr_1584"/>
<dbReference type="InterPro" id="IPR023214">
    <property type="entry name" value="HAD_sf"/>
</dbReference>
<evidence type="ECO:0000313" key="2">
    <source>
        <dbReference type="Proteomes" id="UP000007718"/>
    </source>
</evidence>
<proteinExistence type="predicted"/>
<dbReference type="SUPFAM" id="SSF56784">
    <property type="entry name" value="HAD-like"/>
    <property type="match status" value="1"/>
</dbReference>
<evidence type="ECO:0000313" key="1">
    <source>
        <dbReference type="EMBL" id="ADY26722.1"/>
    </source>
</evidence>
<dbReference type="GO" id="GO:0000287">
    <property type="term" value="F:magnesium ion binding"/>
    <property type="evidence" value="ECO:0007669"/>
    <property type="project" value="TreeGrafter"/>
</dbReference>
<accession>F0RKE3</accession>
<dbReference type="Gene3D" id="3.30.1240.10">
    <property type="match status" value="1"/>
</dbReference>
<dbReference type="HOGENOM" id="CLU_091634_0_0_0"/>
<dbReference type="PANTHER" id="PTHR10000:SF8">
    <property type="entry name" value="HAD SUPERFAMILY HYDROLASE-LIKE, TYPE 3"/>
    <property type="match status" value="1"/>
</dbReference>
<dbReference type="AlphaFoldDB" id="F0RKE3"/>
<dbReference type="Proteomes" id="UP000007718">
    <property type="component" value="Chromosome"/>
</dbReference>
<dbReference type="RefSeq" id="WP_013615330.1">
    <property type="nucleotide sequence ID" value="NC_015161.1"/>
</dbReference>
<dbReference type="EMBL" id="CP002536">
    <property type="protein sequence ID" value="ADY26722.1"/>
    <property type="molecule type" value="Genomic_DNA"/>
</dbReference>
<reference evidence="1 2" key="2">
    <citation type="journal article" date="2012" name="Stand. Genomic Sci.">
        <title>Complete genome sequence of the orange-red pigmented, radioresistant Deinococcus proteolyticus type strain (MRP(T)).</title>
        <authorList>
            <person name="Copeland A."/>
            <person name="Zeytun A."/>
            <person name="Yassawong M."/>
            <person name="Nolan M."/>
            <person name="Lucas S."/>
            <person name="Hammon N."/>
            <person name="Deshpande S."/>
            <person name="Cheng J.F."/>
            <person name="Han C."/>
            <person name="Tapia R."/>
            <person name="Goodwin L.A."/>
            <person name="Pitluck S."/>
            <person name="Mavromatis K."/>
            <person name="Liolios K."/>
            <person name="Pagani I."/>
            <person name="Ivanova N."/>
            <person name="Mikhailova N."/>
            <person name="Pati A."/>
            <person name="Chen A."/>
            <person name="Palaniappan K."/>
            <person name="Land M."/>
            <person name="Hauser L."/>
            <person name="Jeffries C.D."/>
            <person name="Brambilla E.M."/>
            <person name="Rohde M."/>
            <person name="Sikorski J."/>
            <person name="Pukall R."/>
            <person name="Goker M."/>
            <person name="Detter J.C."/>
            <person name="Woyke T."/>
            <person name="Bristow J."/>
            <person name="Eisen J.A."/>
            <person name="Markowitz V."/>
            <person name="Hugenholtz P."/>
            <person name="Kyrpides N.C."/>
            <person name="Klenk H.P."/>
            <person name="Lapidus A."/>
        </authorList>
    </citation>
    <scope>NUCLEOTIDE SEQUENCE [LARGE SCALE GENOMIC DNA]</scope>
    <source>
        <strain evidence="2">ATCC 35074 / DSM 20540 / JCM 6276 / NBRC 101906 / NCIMB 13154 / VKM Ac-1939 / CCM 2703 / MRP</strain>
    </source>
</reference>
<reference evidence="2" key="1">
    <citation type="submission" date="2011-02" db="EMBL/GenBank/DDBJ databases">
        <title>The complete sequence of chromosome of Deinococcus proteolyticus DSM 20540.</title>
        <authorList>
            <consortium name="US DOE Joint Genome Institute (JGI-PGF)"/>
            <person name="Lucas S."/>
            <person name="Copeland A."/>
            <person name="Lapidus A."/>
            <person name="Bruce D."/>
            <person name="Goodwin L."/>
            <person name="Pitluck S."/>
            <person name="Kyrpides N."/>
            <person name="Mavromatis K."/>
            <person name="Pagani I."/>
            <person name="Ivanova N."/>
            <person name="Ovchinnikova G."/>
            <person name="Zeytun A."/>
            <person name="Detter J.C."/>
            <person name="Han C."/>
            <person name="Land M."/>
            <person name="Hauser L."/>
            <person name="Markowitz V."/>
            <person name="Cheng J.-F."/>
            <person name="Hugenholtz P."/>
            <person name="Woyke T."/>
            <person name="Wu D."/>
            <person name="Pukall R."/>
            <person name="Steenblock K."/>
            <person name="Brambilla E."/>
            <person name="Klenk H.-P."/>
            <person name="Eisen J.A."/>
        </authorList>
    </citation>
    <scope>NUCLEOTIDE SEQUENCE [LARGE SCALE GENOMIC DNA]</scope>
    <source>
        <strain evidence="2">ATCC 35074 / DSM 20540 / JCM 6276 / NBRC 101906 / NCIMB 13154 / VKM Ac-1939 / CCM 2703 / MRP</strain>
    </source>
</reference>
<dbReference type="GO" id="GO:0016791">
    <property type="term" value="F:phosphatase activity"/>
    <property type="evidence" value="ECO:0007669"/>
    <property type="project" value="UniProtKB-ARBA"/>
</dbReference>
<keyword evidence="1" id="KW-0378">Hydrolase</keyword>
<organism evidence="1 2">
    <name type="scientific">Deinococcus proteolyticus (strain ATCC 35074 / DSM 20540 / JCM 6276 / NBRC 101906 / NCIMB 13154 / VKM Ac-1939 / CCM 2703 / MRP)</name>
    <dbReference type="NCBI Taxonomy" id="693977"/>
    <lineage>
        <taxon>Bacteria</taxon>
        <taxon>Thermotogati</taxon>
        <taxon>Deinococcota</taxon>
        <taxon>Deinococci</taxon>
        <taxon>Deinococcales</taxon>
        <taxon>Deinococcaceae</taxon>
        <taxon>Deinococcus</taxon>
    </lineage>
</organism>